<protein>
    <submittedName>
        <fullName evidence="1">Uncharacterized protein</fullName>
    </submittedName>
</protein>
<dbReference type="EMBL" id="JBBXMP010000083">
    <property type="protein sequence ID" value="KAL0063336.1"/>
    <property type="molecule type" value="Genomic_DNA"/>
</dbReference>
<evidence type="ECO:0000313" key="2">
    <source>
        <dbReference type="Proteomes" id="UP001437256"/>
    </source>
</evidence>
<reference evidence="1 2" key="1">
    <citation type="submission" date="2024-05" db="EMBL/GenBank/DDBJ databases">
        <title>A draft genome resource for the thread blight pathogen Marasmius tenuissimus strain MS-2.</title>
        <authorList>
            <person name="Yulfo-Soto G.E."/>
            <person name="Baruah I.K."/>
            <person name="Amoako-Attah I."/>
            <person name="Bukari Y."/>
            <person name="Meinhardt L.W."/>
            <person name="Bailey B.A."/>
            <person name="Cohen S.P."/>
        </authorList>
    </citation>
    <scope>NUCLEOTIDE SEQUENCE [LARGE SCALE GENOMIC DNA]</scope>
    <source>
        <strain evidence="1 2">MS-2</strain>
    </source>
</reference>
<name>A0ABR2ZNU7_9AGAR</name>
<gene>
    <name evidence="1" type="ORF">AAF712_009731</name>
</gene>
<dbReference type="Proteomes" id="UP001437256">
    <property type="component" value="Unassembled WGS sequence"/>
</dbReference>
<dbReference type="InterPro" id="IPR041078">
    <property type="entry name" value="Plavaka"/>
</dbReference>
<evidence type="ECO:0000313" key="1">
    <source>
        <dbReference type="EMBL" id="KAL0063336.1"/>
    </source>
</evidence>
<accession>A0ABR2ZNU7</accession>
<sequence length="438" mass="49680">MENRCPICRVSPKERGEHKPSPLRSPAEAIHLLGRHKEGYNDYEFAEDGMRLVHEPFWAKLPFSNIFQAFTPDLLHQLHKGVFKDHLVRWCTAIVGENELDARFKAMSSFPGLRHFKNGISSVSQWTGAEHKAMERIFVGLLVGGVDAQVMACVSAALDFIFYSSFHSHTTETLTRLSQALDVFHQNKDIFIECGAQQASHFNVPKLHSMEHYVSLIRHFGSADGFNTESPERLHIDYAKNAYRASNKKDYTIQMTRWLSQQEAVDRFELFLDWVKNGGIENGDECGDDDSEAERLDENDEDVENLDEDMLLPNGDRCRYKVARSHNSQLRGITASTIISQQRTRYFLEALQAYLRANHCPITPHSYDRFDLFKQIVVSLLKVSIASRSQSSCSNIIRASPPASQRGCIPVIPPQMDFALISTNERNDKTEGTALEGA</sequence>
<comment type="caution">
    <text evidence="1">The sequence shown here is derived from an EMBL/GenBank/DDBJ whole genome shotgun (WGS) entry which is preliminary data.</text>
</comment>
<proteinExistence type="predicted"/>
<organism evidence="1 2">
    <name type="scientific">Marasmius tenuissimus</name>
    <dbReference type="NCBI Taxonomy" id="585030"/>
    <lineage>
        <taxon>Eukaryota</taxon>
        <taxon>Fungi</taxon>
        <taxon>Dikarya</taxon>
        <taxon>Basidiomycota</taxon>
        <taxon>Agaricomycotina</taxon>
        <taxon>Agaricomycetes</taxon>
        <taxon>Agaricomycetidae</taxon>
        <taxon>Agaricales</taxon>
        <taxon>Marasmiineae</taxon>
        <taxon>Marasmiaceae</taxon>
        <taxon>Marasmius</taxon>
    </lineage>
</organism>
<dbReference type="Pfam" id="PF18759">
    <property type="entry name" value="Plavaka"/>
    <property type="match status" value="1"/>
</dbReference>
<keyword evidence="2" id="KW-1185">Reference proteome</keyword>